<feature type="transmembrane region" description="Helical" evidence="1">
    <location>
        <begin position="39"/>
        <end position="56"/>
    </location>
</feature>
<reference evidence="3" key="1">
    <citation type="journal article" date="2019" name="Int. J. Syst. Evol. Microbiol.">
        <title>The Global Catalogue of Microorganisms (GCM) 10K type strain sequencing project: providing services to taxonomists for standard genome sequencing and annotation.</title>
        <authorList>
            <consortium name="The Broad Institute Genomics Platform"/>
            <consortium name="The Broad Institute Genome Sequencing Center for Infectious Disease"/>
            <person name="Wu L."/>
            <person name="Ma J."/>
        </authorList>
    </citation>
    <scope>NUCLEOTIDE SEQUENCE [LARGE SCALE GENOMIC DNA]</scope>
    <source>
        <strain evidence="3">CGMCC 1.16306</strain>
    </source>
</reference>
<sequence length="158" mass="18423">MKRVKIELKWAIIFTIMSLAWMLLEKTLGWHDESIADHWWLTLFFLPFAVIIYLLAMRETRRRVYKGKMTWKQGFLSGLLMAVFVTLLSPLAQYITHNYITPEYFESVRNYSVTNELMSIEKANAYFNITSYIWQAAIGAFAGGFITSAIGALFLMRK</sequence>
<gene>
    <name evidence="2" type="ORF">ACFQO1_03980</name>
</gene>
<organism evidence="2 3">
    <name type="scientific">Jejudonia soesokkakensis</name>
    <dbReference type="NCBI Taxonomy" id="1323432"/>
    <lineage>
        <taxon>Bacteria</taxon>
        <taxon>Pseudomonadati</taxon>
        <taxon>Bacteroidota</taxon>
        <taxon>Flavobacteriia</taxon>
        <taxon>Flavobacteriales</taxon>
        <taxon>Flavobacteriaceae</taxon>
        <taxon>Jejudonia</taxon>
    </lineage>
</organism>
<proteinExistence type="predicted"/>
<keyword evidence="1" id="KW-1133">Transmembrane helix</keyword>
<dbReference type="Proteomes" id="UP001596415">
    <property type="component" value="Unassembled WGS sequence"/>
</dbReference>
<comment type="caution">
    <text evidence="2">The sequence shown here is derived from an EMBL/GenBank/DDBJ whole genome shotgun (WGS) entry which is preliminary data.</text>
</comment>
<protein>
    <submittedName>
        <fullName evidence="2">DUF4199 domain-containing protein</fullName>
    </submittedName>
</protein>
<name>A0ABW2MTG7_9FLAO</name>
<keyword evidence="1" id="KW-0472">Membrane</keyword>
<dbReference type="InterPro" id="IPR025250">
    <property type="entry name" value="DUF4199"/>
</dbReference>
<feature type="transmembrane region" description="Helical" evidence="1">
    <location>
        <begin position="132"/>
        <end position="155"/>
    </location>
</feature>
<dbReference type="Pfam" id="PF13858">
    <property type="entry name" value="DUF4199"/>
    <property type="match status" value="1"/>
</dbReference>
<accession>A0ABW2MTG7</accession>
<dbReference type="EMBL" id="JBHTBN010000001">
    <property type="protein sequence ID" value="MFC7356835.1"/>
    <property type="molecule type" value="Genomic_DNA"/>
</dbReference>
<dbReference type="RefSeq" id="WP_380216676.1">
    <property type="nucleotide sequence ID" value="NZ_JBHTBN010000001.1"/>
</dbReference>
<keyword evidence="3" id="KW-1185">Reference proteome</keyword>
<feature type="transmembrane region" description="Helical" evidence="1">
    <location>
        <begin position="76"/>
        <end position="95"/>
    </location>
</feature>
<keyword evidence="1" id="KW-0812">Transmembrane</keyword>
<evidence type="ECO:0000256" key="1">
    <source>
        <dbReference type="SAM" id="Phobius"/>
    </source>
</evidence>
<feature type="transmembrane region" description="Helical" evidence="1">
    <location>
        <begin position="7"/>
        <end position="24"/>
    </location>
</feature>
<evidence type="ECO:0000313" key="3">
    <source>
        <dbReference type="Proteomes" id="UP001596415"/>
    </source>
</evidence>
<evidence type="ECO:0000313" key="2">
    <source>
        <dbReference type="EMBL" id="MFC7356835.1"/>
    </source>
</evidence>